<organism evidence="1">
    <name type="scientific">Anopheles funestus</name>
    <name type="common">African malaria mosquito</name>
    <dbReference type="NCBI Taxonomy" id="62324"/>
    <lineage>
        <taxon>Eukaryota</taxon>
        <taxon>Metazoa</taxon>
        <taxon>Ecdysozoa</taxon>
        <taxon>Arthropoda</taxon>
        <taxon>Hexapoda</taxon>
        <taxon>Insecta</taxon>
        <taxon>Pterygota</taxon>
        <taxon>Neoptera</taxon>
        <taxon>Endopterygota</taxon>
        <taxon>Diptera</taxon>
        <taxon>Nematocera</taxon>
        <taxon>Culicoidea</taxon>
        <taxon>Culicidae</taxon>
        <taxon>Anophelinae</taxon>
        <taxon>Anopheles</taxon>
    </lineage>
</organism>
<sequence>MGGCAEDVDVDLLSLMMSFVDGTHLFRNWAIQVDGRALGVLVAKEVRVQLLVSLQGDATALVVLLADQAVVGIIDHLDVINGDSGDAVVTVLLYADQTVVVDVHHLVVSIDEGLHRLQK</sequence>
<accession>A0A182S2I6</accession>
<reference evidence="1" key="1">
    <citation type="submission" date="2020-05" db="UniProtKB">
        <authorList>
            <consortium name="EnsemblMetazoa"/>
        </authorList>
    </citation>
    <scope>IDENTIFICATION</scope>
    <source>
        <strain evidence="1">FUMOZ</strain>
    </source>
</reference>
<dbReference type="AlphaFoldDB" id="A0A182S2I6"/>
<evidence type="ECO:0000313" key="1">
    <source>
        <dbReference type="EnsemblMetazoa" id="AFUN014659-PA"/>
    </source>
</evidence>
<dbReference type="VEuPathDB" id="VectorBase:AFUN014659"/>
<protein>
    <submittedName>
        <fullName evidence="1">Uncharacterized protein</fullName>
    </submittedName>
</protein>
<dbReference type="EnsemblMetazoa" id="AFUN014659-RA">
    <property type="protein sequence ID" value="AFUN014659-PA"/>
    <property type="gene ID" value="AFUN014659"/>
</dbReference>
<proteinExistence type="predicted"/>
<name>A0A182S2I6_ANOFN</name>